<sequence>MLKKRMYMLQDLPDFKIVRKDLNPKLVQYFYEDQMLVDLAIYEAYTNAFIHGNKRNTDKMIQITLLFLHHSMIIRVRDEGEGFSHKQVKEKAMKRVNAPLEDQLDHGRGLIIMHQMMDSLHFSSSGNEVIMRKWYTSNRKGD</sequence>
<keyword evidence="4" id="KW-0418">Kinase</keyword>
<evidence type="ECO:0000259" key="6">
    <source>
        <dbReference type="Pfam" id="PF13581"/>
    </source>
</evidence>
<evidence type="ECO:0000256" key="5">
    <source>
        <dbReference type="ARBA" id="ARBA00022840"/>
    </source>
</evidence>
<dbReference type="SUPFAM" id="SSF55874">
    <property type="entry name" value="ATPase domain of HSP90 chaperone/DNA topoisomerase II/histidine kinase"/>
    <property type="match status" value="1"/>
</dbReference>
<feature type="domain" description="Histidine kinase/HSP90-like ATPase" evidence="6">
    <location>
        <begin position="37"/>
        <end position="133"/>
    </location>
</feature>
<dbReference type="GO" id="GO:0004674">
    <property type="term" value="F:protein serine/threonine kinase activity"/>
    <property type="evidence" value="ECO:0007669"/>
    <property type="project" value="UniProtKB-KW"/>
</dbReference>
<evidence type="ECO:0000313" key="7">
    <source>
        <dbReference type="EMBL" id="PKR78027.1"/>
    </source>
</evidence>
<gene>
    <name evidence="7" type="ORF">CEY16_08900</name>
</gene>
<evidence type="ECO:0000313" key="8">
    <source>
        <dbReference type="Proteomes" id="UP000243524"/>
    </source>
</evidence>
<keyword evidence="2" id="KW-0808">Transferase</keyword>
<organism evidence="7 8">
    <name type="scientific">Halalkalibacillus sediminis</name>
    <dbReference type="NCBI Taxonomy" id="2018042"/>
    <lineage>
        <taxon>Bacteria</taxon>
        <taxon>Bacillati</taxon>
        <taxon>Bacillota</taxon>
        <taxon>Bacilli</taxon>
        <taxon>Bacillales</taxon>
        <taxon>Bacillaceae</taxon>
        <taxon>Halalkalibacillus</taxon>
    </lineage>
</organism>
<evidence type="ECO:0000256" key="3">
    <source>
        <dbReference type="ARBA" id="ARBA00022741"/>
    </source>
</evidence>
<dbReference type="RefSeq" id="WP_101331635.1">
    <property type="nucleotide sequence ID" value="NZ_PJNH01000002.1"/>
</dbReference>
<dbReference type="PANTHER" id="PTHR35526">
    <property type="entry name" value="ANTI-SIGMA-F FACTOR RSBW-RELATED"/>
    <property type="match status" value="1"/>
</dbReference>
<keyword evidence="8" id="KW-1185">Reference proteome</keyword>
<dbReference type="Proteomes" id="UP000243524">
    <property type="component" value="Unassembled WGS sequence"/>
</dbReference>
<dbReference type="Gene3D" id="3.30.565.10">
    <property type="entry name" value="Histidine kinase-like ATPase, C-terminal domain"/>
    <property type="match status" value="1"/>
</dbReference>
<dbReference type="GO" id="GO:0005524">
    <property type="term" value="F:ATP binding"/>
    <property type="evidence" value="ECO:0007669"/>
    <property type="project" value="UniProtKB-KW"/>
</dbReference>
<evidence type="ECO:0000256" key="2">
    <source>
        <dbReference type="ARBA" id="ARBA00022679"/>
    </source>
</evidence>
<evidence type="ECO:0000256" key="4">
    <source>
        <dbReference type="ARBA" id="ARBA00022777"/>
    </source>
</evidence>
<dbReference type="InterPro" id="IPR036890">
    <property type="entry name" value="HATPase_C_sf"/>
</dbReference>
<protein>
    <recommendedName>
        <fullName evidence="6">Histidine kinase/HSP90-like ATPase domain-containing protein</fullName>
    </recommendedName>
</protein>
<dbReference type="EMBL" id="PJNH01000002">
    <property type="protein sequence ID" value="PKR78027.1"/>
    <property type="molecule type" value="Genomic_DNA"/>
</dbReference>
<comment type="caution">
    <text evidence="7">The sequence shown here is derived from an EMBL/GenBank/DDBJ whole genome shotgun (WGS) entry which is preliminary data.</text>
</comment>
<dbReference type="Pfam" id="PF13581">
    <property type="entry name" value="HATPase_c_2"/>
    <property type="match status" value="1"/>
</dbReference>
<dbReference type="PANTHER" id="PTHR35526:SF3">
    <property type="entry name" value="ANTI-SIGMA-F FACTOR RSBW"/>
    <property type="match status" value="1"/>
</dbReference>
<dbReference type="InterPro" id="IPR003594">
    <property type="entry name" value="HATPase_dom"/>
</dbReference>
<proteinExistence type="predicted"/>
<keyword evidence="3" id="KW-0547">Nucleotide-binding</keyword>
<dbReference type="OrthoDB" id="9792240at2"/>
<evidence type="ECO:0000256" key="1">
    <source>
        <dbReference type="ARBA" id="ARBA00022527"/>
    </source>
</evidence>
<accession>A0A2I0QUK8</accession>
<keyword evidence="5" id="KW-0067">ATP-binding</keyword>
<dbReference type="CDD" id="cd16936">
    <property type="entry name" value="HATPase_RsbW-like"/>
    <property type="match status" value="1"/>
</dbReference>
<keyword evidence="1" id="KW-0723">Serine/threonine-protein kinase</keyword>
<dbReference type="InterPro" id="IPR050267">
    <property type="entry name" value="Anti-sigma-factor_SerPK"/>
</dbReference>
<name>A0A2I0QUK8_9BACI</name>
<dbReference type="AlphaFoldDB" id="A0A2I0QUK8"/>
<reference evidence="7 8" key="1">
    <citation type="submission" date="2017-06" db="EMBL/GenBank/DDBJ databases">
        <title>the draft geome sequence of Illustriluteabacillus marina B3227.</title>
        <authorList>
            <person name="He R.-H."/>
            <person name="Du Z.-J."/>
        </authorList>
    </citation>
    <scope>NUCLEOTIDE SEQUENCE [LARGE SCALE GENOMIC DNA]</scope>
    <source>
        <strain evidence="7 8">B3227</strain>
    </source>
</reference>